<evidence type="ECO:0000256" key="2">
    <source>
        <dbReference type="ARBA" id="ARBA00022448"/>
    </source>
</evidence>
<dbReference type="InterPro" id="IPR027417">
    <property type="entry name" value="P-loop_NTPase"/>
</dbReference>
<dbReference type="InterPro" id="IPR003593">
    <property type="entry name" value="AAA+_ATPase"/>
</dbReference>
<dbReference type="PANTHER" id="PTHR43776">
    <property type="entry name" value="TRANSPORT ATP-BINDING PROTEIN"/>
    <property type="match status" value="1"/>
</dbReference>
<proteinExistence type="inferred from homology"/>
<reference evidence="6 7" key="1">
    <citation type="submission" date="2024-06" db="EMBL/GenBank/DDBJ databases">
        <title>Genomic Encyclopedia of Type Strains, Phase IV (KMG-IV): sequencing the most valuable type-strain genomes for metagenomic binning, comparative biology and taxonomic classification.</title>
        <authorList>
            <person name="Goeker M."/>
        </authorList>
    </citation>
    <scope>NUCLEOTIDE SEQUENCE [LARGE SCALE GENOMIC DNA]</scope>
    <source>
        <strain evidence="6 7">DSM 26128</strain>
    </source>
</reference>
<dbReference type="EMBL" id="JBEPLW010000016">
    <property type="protein sequence ID" value="MET3576122.1"/>
    <property type="molecule type" value="Genomic_DNA"/>
</dbReference>
<dbReference type="PROSITE" id="PS00211">
    <property type="entry name" value="ABC_TRANSPORTER_1"/>
    <property type="match status" value="1"/>
</dbReference>
<dbReference type="SMART" id="SM00382">
    <property type="entry name" value="AAA"/>
    <property type="match status" value="1"/>
</dbReference>
<evidence type="ECO:0000313" key="6">
    <source>
        <dbReference type="EMBL" id="MET3576122.1"/>
    </source>
</evidence>
<organism evidence="6 7">
    <name type="scientific">Bhargavaea ullalensis</name>
    <dbReference type="NCBI Taxonomy" id="1265685"/>
    <lineage>
        <taxon>Bacteria</taxon>
        <taxon>Bacillati</taxon>
        <taxon>Bacillota</taxon>
        <taxon>Bacilli</taxon>
        <taxon>Bacillales</taxon>
        <taxon>Caryophanaceae</taxon>
        <taxon>Bhargavaea</taxon>
    </lineage>
</organism>
<dbReference type="GO" id="GO:0005524">
    <property type="term" value="F:ATP binding"/>
    <property type="evidence" value="ECO:0007669"/>
    <property type="project" value="UniProtKB-KW"/>
</dbReference>
<dbReference type="InterPro" id="IPR003439">
    <property type="entry name" value="ABC_transporter-like_ATP-bd"/>
</dbReference>
<accession>A0ABV2GD38</accession>
<comment type="similarity">
    <text evidence="1">Belongs to the ABC transporter superfamily.</text>
</comment>
<dbReference type="Gene3D" id="3.40.50.300">
    <property type="entry name" value="P-loop containing nucleotide triphosphate hydrolases"/>
    <property type="match status" value="1"/>
</dbReference>
<comment type="caution">
    <text evidence="6">The sequence shown here is derived from an EMBL/GenBank/DDBJ whole genome shotgun (WGS) entry which is preliminary data.</text>
</comment>
<dbReference type="Pfam" id="PF08352">
    <property type="entry name" value="oligo_HPY"/>
    <property type="match status" value="1"/>
</dbReference>
<evidence type="ECO:0000256" key="4">
    <source>
        <dbReference type="ARBA" id="ARBA00022840"/>
    </source>
</evidence>
<dbReference type="InterPro" id="IPR050319">
    <property type="entry name" value="ABC_transp_ATP-bind"/>
</dbReference>
<gene>
    <name evidence="6" type="ORF">ABID49_002037</name>
</gene>
<evidence type="ECO:0000256" key="3">
    <source>
        <dbReference type="ARBA" id="ARBA00022741"/>
    </source>
</evidence>
<name>A0ABV2GD38_9BACL</name>
<dbReference type="PANTHER" id="PTHR43776:SF7">
    <property type="entry name" value="D,D-DIPEPTIDE TRANSPORT ATP-BINDING PROTEIN DDPF-RELATED"/>
    <property type="match status" value="1"/>
</dbReference>
<dbReference type="SUPFAM" id="SSF52540">
    <property type="entry name" value="P-loop containing nucleoside triphosphate hydrolases"/>
    <property type="match status" value="1"/>
</dbReference>
<dbReference type="Pfam" id="PF00005">
    <property type="entry name" value="ABC_tran"/>
    <property type="match status" value="1"/>
</dbReference>
<dbReference type="PROSITE" id="PS50893">
    <property type="entry name" value="ABC_TRANSPORTER_2"/>
    <property type="match status" value="1"/>
</dbReference>
<dbReference type="RefSeq" id="WP_354197884.1">
    <property type="nucleotide sequence ID" value="NZ_JBEPLW010000016.1"/>
</dbReference>
<evidence type="ECO:0000259" key="5">
    <source>
        <dbReference type="PROSITE" id="PS50893"/>
    </source>
</evidence>
<dbReference type="NCBIfam" id="NF008453">
    <property type="entry name" value="PRK11308.1"/>
    <property type="match status" value="1"/>
</dbReference>
<dbReference type="NCBIfam" id="TIGR01727">
    <property type="entry name" value="oligo_HPY"/>
    <property type="match status" value="1"/>
</dbReference>
<keyword evidence="4 6" id="KW-0067">ATP-binding</keyword>
<sequence length="342" mass="37741">MNEEQNVLLEVTDLKTHFPVGKSIFGKAKGAVKAVDGISFVLREGETLGVVGESGCGKSTTGRSILQLIKPTSGSVKFKGQEVTNLKGDEMRKLRSEMQIVFQDPYASLNPRMTISAILHEALETHQIGKTKKEREQRIQELLEVVGLNKSHASRYPHEFSGGQRQRIGIARAIAVNPKLIIADEPVSALDVSVQAQVVNLFEDLQKSLGLTYIFIAHDLSVVKHVSDRIAVMYLGRMVEVSNKKDLFANPLHPYTQALMSAVPVPDPSIKKERIILEGDVPSPANPPAGCPFNPRCKFAMDACRSVKPRQIEAEAGHFVSCHLYDPEIMKSEQKRDMPVPV</sequence>
<protein>
    <submittedName>
        <fullName evidence="6">Oligopeptide/dipeptide ABC transporter ATP-binding protein</fullName>
    </submittedName>
</protein>
<dbReference type="InterPro" id="IPR017871">
    <property type="entry name" value="ABC_transporter-like_CS"/>
</dbReference>
<dbReference type="CDD" id="cd03257">
    <property type="entry name" value="ABC_NikE_OppD_transporters"/>
    <property type="match status" value="1"/>
</dbReference>
<dbReference type="InterPro" id="IPR013563">
    <property type="entry name" value="Oligopep_ABC_C"/>
</dbReference>
<evidence type="ECO:0000313" key="7">
    <source>
        <dbReference type="Proteomes" id="UP001549099"/>
    </source>
</evidence>
<evidence type="ECO:0000256" key="1">
    <source>
        <dbReference type="ARBA" id="ARBA00005417"/>
    </source>
</evidence>
<feature type="domain" description="ABC transporter" evidence="5">
    <location>
        <begin position="9"/>
        <end position="260"/>
    </location>
</feature>
<keyword evidence="7" id="KW-1185">Reference proteome</keyword>
<keyword evidence="2" id="KW-0813">Transport</keyword>
<keyword evidence="3" id="KW-0547">Nucleotide-binding</keyword>
<dbReference type="Proteomes" id="UP001549099">
    <property type="component" value="Unassembled WGS sequence"/>
</dbReference>